<feature type="domain" description="Amidohydrolase 3" evidence="1">
    <location>
        <begin position="43"/>
        <end position="92"/>
    </location>
</feature>
<evidence type="ECO:0000259" key="1">
    <source>
        <dbReference type="Pfam" id="PF07969"/>
    </source>
</evidence>
<dbReference type="Pfam" id="PF07969">
    <property type="entry name" value="Amidohydro_3"/>
    <property type="match status" value="1"/>
</dbReference>
<dbReference type="InterPro" id="IPR032466">
    <property type="entry name" value="Metal_Hydrolase"/>
</dbReference>
<dbReference type="Gene3D" id="3.20.20.140">
    <property type="entry name" value="Metal-dependent hydrolases"/>
    <property type="match status" value="1"/>
</dbReference>
<dbReference type="InterPro" id="IPR050378">
    <property type="entry name" value="Metallo-dep_Hydrolases_sf"/>
</dbReference>
<organism evidence="2">
    <name type="scientific">marine metagenome</name>
    <dbReference type="NCBI Taxonomy" id="408172"/>
    <lineage>
        <taxon>unclassified sequences</taxon>
        <taxon>metagenomes</taxon>
        <taxon>ecological metagenomes</taxon>
    </lineage>
</organism>
<dbReference type="Gene3D" id="2.30.40.10">
    <property type="entry name" value="Urease, subunit C, domain 1"/>
    <property type="match status" value="1"/>
</dbReference>
<protein>
    <recommendedName>
        <fullName evidence="1">Amidohydrolase 3 domain-containing protein</fullName>
    </recommendedName>
</protein>
<dbReference type="PANTHER" id="PTHR11647:SF1">
    <property type="entry name" value="COLLAPSIN RESPONSE MEDIATOR PROTEIN"/>
    <property type="match status" value="1"/>
</dbReference>
<sequence length="167" mass="17605">MDDLIVRNARIADGLGNPLLEGNLAIRDGRIVGVGSIKGEAAETIDADGDVLAPGVIDLHTHYDAQLTWDKTASPSGALGVTTVVIGNCGFGVAPAPAHRRERIIANLAEVEGMSLESLKAGMDTNYESFGEYLELLRSKGVYPNVACLASHTVMRTAVMGEEGSQR</sequence>
<dbReference type="SUPFAM" id="SSF51338">
    <property type="entry name" value="Composite domain of metallo-dependent hydrolases"/>
    <property type="match status" value="1"/>
</dbReference>
<dbReference type="SUPFAM" id="SSF51556">
    <property type="entry name" value="Metallo-dependent hydrolases"/>
    <property type="match status" value="1"/>
</dbReference>
<feature type="non-terminal residue" evidence="2">
    <location>
        <position position="167"/>
    </location>
</feature>
<proteinExistence type="predicted"/>
<dbReference type="GO" id="GO:0016812">
    <property type="term" value="F:hydrolase activity, acting on carbon-nitrogen (but not peptide) bonds, in cyclic amides"/>
    <property type="evidence" value="ECO:0007669"/>
    <property type="project" value="TreeGrafter"/>
</dbReference>
<dbReference type="GO" id="GO:0005829">
    <property type="term" value="C:cytosol"/>
    <property type="evidence" value="ECO:0007669"/>
    <property type="project" value="TreeGrafter"/>
</dbReference>
<dbReference type="EMBL" id="UINC01193985">
    <property type="protein sequence ID" value="SVE09848.1"/>
    <property type="molecule type" value="Genomic_DNA"/>
</dbReference>
<evidence type="ECO:0000313" key="2">
    <source>
        <dbReference type="EMBL" id="SVE09848.1"/>
    </source>
</evidence>
<gene>
    <name evidence="2" type="ORF">METZ01_LOCUS462702</name>
</gene>
<accession>A0A383ART5</accession>
<dbReference type="AlphaFoldDB" id="A0A383ART5"/>
<name>A0A383ART5_9ZZZZ</name>
<dbReference type="InterPro" id="IPR011059">
    <property type="entry name" value="Metal-dep_hydrolase_composite"/>
</dbReference>
<dbReference type="InterPro" id="IPR013108">
    <property type="entry name" value="Amidohydro_3"/>
</dbReference>
<dbReference type="PANTHER" id="PTHR11647">
    <property type="entry name" value="HYDRANTOINASE/DIHYDROPYRIMIDINASE FAMILY MEMBER"/>
    <property type="match status" value="1"/>
</dbReference>
<reference evidence="2" key="1">
    <citation type="submission" date="2018-05" db="EMBL/GenBank/DDBJ databases">
        <authorList>
            <person name="Lanie J.A."/>
            <person name="Ng W.-L."/>
            <person name="Kazmierczak K.M."/>
            <person name="Andrzejewski T.M."/>
            <person name="Davidsen T.M."/>
            <person name="Wayne K.J."/>
            <person name="Tettelin H."/>
            <person name="Glass J.I."/>
            <person name="Rusch D."/>
            <person name="Podicherti R."/>
            <person name="Tsui H.-C.T."/>
            <person name="Winkler M.E."/>
        </authorList>
    </citation>
    <scope>NUCLEOTIDE SEQUENCE</scope>
</reference>